<evidence type="ECO:0000313" key="4">
    <source>
        <dbReference type="EMBL" id="KKH62442.1"/>
    </source>
</evidence>
<dbReference type="Pfam" id="PF02371">
    <property type="entry name" value="Transposase_20"/>
    <property type="match status" value="1"/>
</dbReference>
<dbReference type="NCBIfam" id="NF033542">
    <property type="entry name" value="transpos_IS110"/>
    <property type="match status" value="1"/>
</dbReference>
<feature type="coiled-coil region" evidence="1">
    <location>
        <begin position="248"/>
        <end position="275"/>
    </location>
</feature>
<comment type="caution">
    <text evidence="4">The sequence shown here is derived from an EMBL/GenBank/DDBJ whole genome shotgun (WGS) entry which is preliminary data.</text>
</comment>
<dbReference type="GO" id="GO:0006313">
    <property type="term" value="P:DNA transposition"/>
    <property type="evidence" value="ECO:0007669"/>
    <property type="project" value="InterPro"/>
</dbReference>
<accession>A0A0F8PHM2</accession>
<evidence type="ECO:0000259" key="2">
    <source>
        <dbReference type="Pfam" id="PF01548"/>
    </source>
</evidence>
<feature type="domain" description="Transposase IS110-like N-terminal" evidence="2">
    <location>
        <begin position="5"/>
        <end position="163"/>
    </location>
</feature>
<evidence type="ECO:0000256" key="1">
    <source>
        <dbReference type="SAM" id="Coils"/>
    </source>
</evidence>
<dbReference type="AlphaFoldDB" id="A0A0F8PHM2"/>
<feature type="domain" description="Transposase IS116/IS110/IS902 C-terminal" evidence="3">
    <location>
        <begin position="281"/>
        <end position="365"/>
    </location>
</feature>
<sequence>MKLFIGIDVSSEKLDTCFLDSEDHVLLEISLSNNLVGASKIKDHIITFTEHIHYDRIIVGMEATSVYSFHPSTFLAEDTELKSLGIEVVVMNPKTIHRFKGLFEEDKTDKIDAYRIADFLRFDRFNTSLIKEEQYMALQRLTRSRYQLIGQLTEMKQHFLENLYYKCNTLTKEVDTSVFGSTMMDLLTDSMSLEDIANMSLEDLAAALQQKGRGRFSNPQKLAKSLSKAIRDSYRLGKVMQNSVDVVLASYAMMIKTLKKQIKELDKAIQSLFEILPESKSLLSIPGIGPVYAAGIIAEIGQIERFDDEAKIAKYAGLYWKRKQSGNFESQRTTMTKTGNHYLRYYLIEAANSVMRNEPVYRQYYLKKYHEVPKHQHKRALVLTARKFVRMVDVLLRNHQLYAPERSV</sequence>
<keyword evidence="1" id="KW-0175">Coiled coil</keyword>
<dbReference type="EMBL" id="JJQO01000230">
    <property type="protein sequence ID" value="KKH62442.1"/>
    <property type="molecule type" value="Genomic_DNA"/>
</dbReference>
<dbReference type="PATRIC" id="fig|2209.54.peg.766"/>
<name>A0A0F8PHM2_METMZ</name>
<evidence type="ECO:0000313" key="5">
    <source>
        <dbReference type="Proteomes" id="UP000034692"/>
    </source>
</evidence>
<reference evidence="4 5" key="1">
    <citation type="journal article" date="2015" name="ISME J.">
        <title>Genomic and phenotypic differentiation among Methanosarcina mazei populations from Columbia River sediment.</title>
        <authorList>
            <person name="Youngblut N.D."/>
            <person name="Wirth J.S."/>
            <person name="Henriksen J.R."/>
            <person name="Smith M."/>
            <person name="Simon H."/>
            <person name="Metcalf W.W."/>
            <person name="Whitaker R.J."/>
        </authorList>
    </citation>
    <scope>NUCLEOTIDE SEQUENCE [LARGE SCALE GENOMIC DNA]</scope>
    <source>
        <strain evidence="4 5">1.H.A.2.7</strain>
    </source>
</reference>
<dbReference type="PANTHER" id="PTHR33055:SF15">
    <property type="entry name" value="TRANSPOSASE-RELATED"/>
    <property type="match status" value="1"/>
</dbReference>
<dbReference type="PANTHER" id="PTHR33055">
    <property type="entry name" value="TRANSPOSASE FOR INSERTION SEQUENCE ELEMENT IS1111A"/>
    <property type="match status" value="1"/>
</dbReference>
<evidence type="ECO:0000259" key="3">
    <source>
        <dbReference type="Pfam" id="PF02371"/>
    </source>
</evidence>
<protein>
    <submittedName>
        <fullName evidence="4">Transposase</fullName>
    </submittedName>
</protein>
<proteinExistence type="predicted"/>
<dbReference type="GO" id="GO:0003677">
    <property type="term" value="F:DNA binding"/>
    <property type="evidence" value="ECO:0007669"/>
    <property type="project" value="InterPro"/>
</dbReference>
<dbReference type="InterPro" id="IPR047650">
    <property type="entry name" value="Transpos_IS110"/>
</dbReference>
<dbReference type="GO" id="GO:0004803">
    <property type="term" value="F:transposase activity"/>
    <property type="evidence" value="ECO:0007669"/>
    <property type="project" value="InterPro"/>
</dbReference>
<dbReference type="Pfam" id="PF01548">
    <property type="entry name" value="DEDD_Tnp_IS110"/>
    <property type="match status" value="1"/>
</dbReference>
<gene>
    <name evidence="4" type="ORF">DU75_03510</name>
</gene>
<dbReference type="InterPro" id="IPR003346">
    <property type="entry name" value="Transposase_20"/>
</dbReference>
<dbReference type="InterPro" id="IPR002525">
    <property type="entry name" value="Transp_IS110-like_N"/>
</dbReference>
<organism evidence="4 5">
    <name type="scientific">Methanosarcina mazei</name>
    <name type="common">Methanosarcina frisia</name>
    <dbReference type="NCBI Taxonomy" id="2209"/>
    <lineage>
        <taxon>Archaea</taxon>
        <taxon>Methanobacteriati</taxon>
        <taxon>Methanobacteriota</taxon>
        <taxon>Stenosarchaea group</taxon>
        <taxon>Methanomicrobia</taxon>
        <taxon>Methanosarcinales</taxon>
        <taxon>Methanosarcinaceae</taxon>
        <taxon>Methanosarcina</taxon>
    </lineage>
</organism>
<dbReference type="Proteomes" id="UP000034692">
    <property type="component" value="Unassembled WGS sequence"/>
</dbReference>